<sequence>MRKFKQNRKDWQAKEDARLAKGKPPKTMPVFKTAQLSPTEKADCEQNVRAYGWLDYLYRLRIKANYEEAEMFTERPDDNVSSAQVVRNMVRISTAVMIAHEVRIARLIGRNALLDITNAWKQTNSPPDTVGIGFRLPILHRVL</sequence>
<protein>
    <submittedName>
        <fullName evidence="2">Uncharacterized protein</fullName>
    </submittedName>
</protein>
<feature type="compositionally biased region" description="Basic and acidic residues" evidence="1">
    <location>
        <begin position="7"/>
        <end position="19"/>
    </location>
</feature>
<organism evidence="2 3">
    <name type="scientific">Mycolicibacterium madagascariense</name>
    <dbReference type="NCBI Taxonomy" id="212765"/>
    <lineage>
        <taxon>Bacteria</taxon>
        <taxon>Bacillati</taxon>
        <taxon>Actinomycetota</taxon>
        <taxon>Actinomycetes</taxon>
        <taxon>Mycobacteriales</taxon>
        <taxon>Mycobacteriaceae</taxon>
        <taxon>Mycolicibacterium</taxon>
    </lineage>
</organism>
<evidence type="ECO:0000313" key="2">
    <source>
        <dbReference type="EMBL" id="BBZ29773.1"/>
    </source>
</evidence>
<feature type="region of interest" description="Disordered" evidence="1">
    <location>
        <begin position="1"/>
        <end position="28"/>
    </location>
</feature>
<accession>A0A7I7XL17</accession>
<dbReference type="AlphaFoldDB" id="A0A7I7XL17"/>
<keyword evidence="3" id="KW-1185">Reference proteome</keyword>
<proteinExistence type="predicted"/>
<evidence type="ECO:0000256" key="1">
    <source>
        <dbReference type="SAM" id="MobiDB-lite"/>
    </source>
</evidence>
<dbReference type="RefSeq" id="WP_163740594.1">
    <property type="nucleotide sequence ID" value="NZ_AP022610.1"/>
</dbReference>
<dbReference type="EMBL" id="AP022610">
    <property type="protein sequence ID" value="BBZ29773.1"/>
    <property type="molecule type" value="Genomic_DNA"/>
</dbReference>
<dbReference type="Proteomes" id="UP000466517">
    <property type="component" value="Chromosome"/>
</dbReference>
<name>A0A7I7XL17_9MYCO</name>
<dbReference type="KEGG" id="mmag:MMAD_40680"/>
<gene>
    <name evidence="2" type="ORF">MMAD_40680</name>
</gene>
<reference evidence="2 3" key="1">
    <citation type="journal article" date="2019" name="Emerg. Microbes Infect.">
        <title>Comprehensive subspecies identification of 175 nontuberculous mycobacteria species based on 7547 genomic profiles.</title>
        <authorList>
            <person name="Matsumoto Y."/>
            <person name="Kinjo T."/>
            <person name="Motooka D."/>
            <person name="Nabeya D."/>
            <person name="Jung N."/>
            <person name="Uechi K."/>
            <person name="Horii T."/>
            <person name="Iida T."/>
            <person name="Fujita J."/>
            <person name="Nakamura S."/>
        </authorList>
    </citation>
    <scope>NUCLEOTIDE SEQUENCE [LARGE SCALE GENOMIC DNA]</scope>
    <source>
        <strain evidence="2 3">JCM 13574</strain>
    </source>
</reference>
<evidence type="ECO:0000313" key="3">
    <source>
        <dbReference type="Proteomes" id="UP000466517"/>
    </source>
</evidence>